<dbReference type="InterPro" id="IPR015300">
    <property type="entry name" value="DNA-bd_pseudobarrel_sf"/>
</dbReference>
<keyword evidence="3" id="KW-0238">DNA-binding</keyword>
<keyword evidence="7" id="KW-1185">Reference proteome</keyword>
<evidence type="ECO:0000256" key="2">
    <source>
        <dbReference type="ARBA" id="ARBA00023015"/>
    </source>
</evidence>
<comment type="subcellular location">
    <subcellularLocation>
        <location evidence="1">Nucleus</location>
    </subcellularLocation>
</comment>
<organism evidence="6 7">
    <name type="scientific">Artemisia annua</name>
    <name type="common">Sweet wormwood</name>
    <dbReference type="NCBI Taxonomy" id="35608"/>
    <lineage>
        <taxon>Eukaryota</taxon>
        <taxon>Viridiplantae</taxon>
        <taxon>Streptophyta</taxon>
        <taxon>Embryophyta</taxon>
        <taxon>Tracheophyta</taxon>
        <taxon>Spermatophyta</taxon>
        <taxon>Magnoliopsida</taxon>
        <taxon>eudicotyledons</taxon>
        <taxon>Gunneridae</taxon>
        <taxon>Pentapetalae</taxon>
        <taxon>asterids</taxon>
        <taxon>campanulids</taxon>
        <taxon>Asterales</taxon>
        <taxon>Asteraceae</taxon>
        <taxon>Asteroideae</taxon>
        <taxon>Anthemideae</taxon>
        <taxon>Artemisiinae</taxon>
        <taxon>Artemisia</taxon>
    </lineage>
</organism>
<dbReference type="GO" id="GO:0005634">
    <property type="term" value="C:nucleus"/>
    <property type="evidence" value="ECO:0007669"/>
    <property type="project" value="UniProtKB-SubCell"/>
</dbReference>
<reference evidence="6 7" key="1">
    <citation type="journal article" date="2018" name="Mol. Plant">
        <title>The genome of Artemisia annua provides insight into the evolution of Asteraceae family and artemisinin biosynthesis.</title>
        <authorList>
            <person name="Shen Q."/>
            <person name="Zhang L."/>
            <person name="Liao Z."/>
            <person name="Wang S."/>
            <person name="Yan T."/>
            <person name="Shi P."/>
            <person name="Liu M."/>
            <person name="Fu X."/>
            <person name="Pan Q."/>
            <person name="Wang Y."/>
            <person name="Lv Z."/>
            <person name="Lu X."/>
            <person name="Zhang F."/>
            <person name="Jiang W."/>
            <person name="Ma Y."/>
            <person name="Chen M."/>
            <person name="Hao X."/>
            <person name="Li L."/>
            <person name="Tang Y."/>
            <person name="Lv G."/>
            <person name="Zhou Y."/>
            <person name="Sun X."/>
            <person name="Brodelius P.E."/>
            <person name="Rose J.K.C."/>
            <person name="Tang K."/>
        </authorList>
    </citation>
    <scope>NUCLEOTIDE SEQUENCE [LARGE SCALE GENOMIC DNA]</scope>
    <source>
        <strain evidence="7">cv. Huhao1</strain>
        <tissue evidence="6">Leaf</tissue>
    </source>
</reference>
<evidence type="ECO:0000256" key="1">
    <source>
        <dbReference type="ARBA" id="ARBA00004123"/>
    </source>
</evidence>
<accession>A0A2U1P3L8</accession>
<dbReference type="AlphaFoldDB" id="A0A2U1P3L8"/>
<keyword evidence="5" id="KW-0539">Nucleus</keyword>
<keyword evidence="4" id="KW-0804">Transcription</keyword>
<comment type="caution">
    <text evidence="6">The sequence shown here is derived from an EMBL/GenBank/DDBJ whole genome shotgun (WGS) entry which is preliminary data.</text>
</comment>
<keyword evidence="2" id="KW-0805">Transcription regulation</keyword>
<evidence type="ECO:0000256" key="4">
    <source>
        <dbReference type="ARBA" id="ARBA00023163"/>
    </source>
</evidence>
<proteinExistence type="predicted"/>
<dbReference type="EMBL" id="PKPP01001744">
    <property type="protein sequence ID" value="PWA80277.1"/>
    <property type="molecule type" value="Genomic_DNA"/>
</dbReference>
<sequence>MLSFCTQSIPAEFLPGLKELDEVNILANGVNYHSYVRHIQRRGLNVYALLGDPWNTLVEAVGLEAGKTCVLTKDRGNSLWFDGFNDDGSMITEVVFKGAATLMKKQPKPDFFEERK</sequence>
<name>A0A2U1P3L8_ARTAN</name>
<evidence type="ECO:0000256" key="5">
    <source>
        <dbReference type="ARBA" id="ARBA00023242"/>
    </source>
</evidence>
<evidence type="ECO:0000313" key="6">
    <source>
        <dbReference type="EMBL" id="PWA80277.1"/>
    </source>
</evidence>
<evidence type="ECO:0000256" key="3">
    <source>
        <dbReference type="ARBA" id="ARBA00023125"/>
    </source>
</evidence>
<protein>
    <submittedName>
        <fullName evidence="6">Uncharacterized protein</fullName>
    </submittedName>
</protein>
<dbReference type="SUPFAM" id="SSF101936">
    <property type="entry name" value="DNA-binding pseudobarrel domain"/>
    <property type="match status" value="1"/>
</dbReference>
<dbReference type="Proteomes" id="UP000245207">
    <property type="component" value="Unassembled WGS sequence"/>
</dbReference>
<evidence type="ECO:0000313" key="7">
    <source>
        <dbReference type="Proteomes" id="UP000245207"/>
    </source>
</evidence>
<gene>
    <name evidence="6" type="ORF">CTI12_AA199270</name>
</gene>
<dbReference type="GO" id="GO:0003677">
    <property type="term" value="F:DNA binding"/>
    <property type="evidence" value="ECO:0007669"/>
    <property type="project" value="UniProtKB-KW"/>
</dbReference>